<evidence type="ECO:0000256" key="1">
    <source>
        <dbReference type="SAM" id="MobiDB-lite"/>
    </source>
</evidence>
<evidence type="ECO:0000313" key="3">
    <source>
        <dbReference type="EMBL" id="KAK7883919.1"/>
    </source>
</evidence>
<dbReference type="InterPro" id="IPR000477">
    <property type="entry name" value="RT_dom"/>
</dbReference>
<dbReference type="PANTHER" id="PTHR33332">
    <property type="entry name" value="REVERSE TRANSCRIPTASE DOMAIN-CONTAINING PROTEIN"/>
    <property type="match status" value="1"/>
</dbReference>
<organism evidence="3 4">
    <name type="scientific">Mugilogobius chulae</name>
    <name type="common">yellowstripe goby</name>
    <dbReference type="NCBI Taxonomy" id="88201"/>
    <lineage>
        <taxon>Eukaryota</taxon>
        <taxon>Metazoa</taxon>
        <taxon>Chordata</taxon>
        <taxon>Craniata</taxon>
        <taxon>Vertebrata</taxon>
        <taxon>Euteleostomi</taxon>
        <taxon>Actinopterygii</taxon>
        <taxon>Neopterygii</taxon>
        <taxon>Teleostei</taxon>
        <taxon>Neoteleostei</taxon>
        <taxon>Acanthomorphata</taxon>
        <taxon>Gobiaria</taxon>
        <taxon>Gobiiformes</taxon>
        <taxon>Gobioidei</taxon>
        <taxon>Gobiidae</taxon>
        <taxon>Gobionellinae</taxon>
        <taxon>Mugilogobius</taxon>
    </lineage>
</organism>
<evidence type="ECO:0000313" key="4">
    <source>
        <dbReference type="Proteomes" id="UP001460270"/>
    </source>
</evidence>
<reference evidence="4" key="1">
    <citation type="submission" date="2024-04" db="EMBL/GenBank/DDBJ databases">
        <title>Salinicola lusitanus LLJ914,a marine bacterium isolated from the Okinawa Trough.</title>
        <authorList>
            <person name="Li J."/>
        </authorList>
    </citation>
    <scope>NUCLEOTIDE SEQUENCE [LARGE SCALE GENOMIC DNA]</scope>
</reference>
<protein>
    <recommendedName>
        <fullName evidence="2">Reverse transcriptase domain-containing protein</fullName>
    </recommendedName>
</protein>
<name>A0AAW0MYL2_9GOBI</name>
<dbReference type="Pfam" id="PF00078">
    <property type="entry name" value="RVT_1"/>
    <property type="match status" value="1"/>
</dbReference>
<proteinExistence type="predicted"/>
<dbReference type="EMBL" id="JBBPFD010000020">
    <property type="protein sequence ID" value="KAK7883919.1"/>
    <property type="molecule type" value="Genomic_DNA"/>
</dbReference>
<evidence type="ECO:0000259" key="2">
    <source>
        <dbReference type="Pfam" id="PF00078"/>
    </source>
</evidence>
<feature type="region of interest" description="Disordered" evidence="1">
    <location>
        <begin position="215"/>
        <end position="264"/>
    </location>
</feature>
<feature type="domain" description="Reverse transcriptase" evidence="2">
    <location>
        <begin position="9"/>
        <end position="95"/>
    </location>
</feature>
<keyword evidence="4" id="KW-1185">Reference proteome</keyword>
<gene>
    <name evidence="3" type="ORF">WMY93_027042</name>
</gene>
<accession>A0AAW0MYL2</accession>
<dbReference type="AlphaFoldDB" id="A0AAW0MYL2"/>
<sequence>MAQTPLTGTQHHWIVDFLSNRPQSVRVGKNISSTLVVNTRVPQGCVLSPLLYTLYTHDGLASSASNLIIKFADDTTTCSKADQQGLQRVIKAARRIIGTTLPSSPHAVLEQCTTFCMTNITLLTTCSTCCPQREEVASDVVTCVSYRMFRGVANLTDLSNWPRLPRLVVSGEVYFSNPIKILLITFKALHNLAPPYLTDLLHRYTPARSLRSSDSNRLLLPAGPNSEPGATEPSPSLPHPMEHATSTTQRLQEKSEDPSVQICF</sequence>
<comment type="caution">
    <text evidence="3">The sequence shown here is derived from an EMBL/GenBank/DDBJ whole genome shotgun (WGS) entry which is preliminary data.</text>
</comment>
<dbReference type="Proteomes" id="UP001460270">
    <property type="component" value="Unassembled WGS sequence"/>
</dbReference>